<accession>A0A1H2E5Z0</accession>
<evidence type="ECO:0000313" key="3">
    <source>
        <dbReference type="Proteomes" id="UP000243924"/>
    </source>
</evidence>
<gene>
    <name evidence="2" type="ORF">SAMN05216210_0365</name>
</gene>
<evidence type="ECO:0000313" key="2">
    <source>
        <dbReference type="EMBL" id="SDT90455.1"/>
    </source>
</evidence>
<keyword evidence="3" id="KW-1185">Reference proteome</keyword>
<name>A0A1H2E5Z0_9GAMM</name>
<feature type="transmembrane region" description="Helical" evidence="1">
    <location>
        <begin position="6"/>
        <end position="26"/>
    </location>
</feature>
<keyword evidence="1" id="KW-0472">Membrane</keyword>
<dbReference type="Proteomes" id="UP000243924">
    <property type="component" value="Chromosome I"/>
</dbReference>
<organism evidence="2 3">
    <name type="scientific">Halopseudomonas salegens</name>
    <dbReference type="NCBI Taxonomy" id="1434072"/>
    <lineage>
        <taxon>Bacteria</taxon>
        <taxon>Pseudomonadati</taxon>
        <taxon>Pseudomonadota</taxon>
        <taxon>Gammaproteobacteria</taxon>
        <taxon>Pseudomonadales</taxon>
        <taxon>Pseudomonadaceae</taxon>
        <taxon>Halopseudomonas</taxon>
    </lineage>
</organism>
<protein>
    <submittedName>
        <fullName evidence="2">Uncharacterized protein</fullName>
    </submittedName>
</protein>
<reference evidence="3" key="1">
    <citation type="submission" date="2016-10" db="EMBL/GenBank/DDBJ databases">
        <authorList>
            <person name="Varghese N."/>
            <person name="Submissions S."/>
        </authorList>
    </citation>
    <scope>NUCLEOTIDE SEQUENCE [LARGE SCALE GENOMIC DNA]</scope>
    <source>
        <strain evidence="3">CECT 8338</strain>
    </source>
</reference>
<dbReference type="AlphaFoldDB" id="A0A1H2E5Z0"/>
<evidence type="ECO:0000256" key="1">
    <source>
        <dbReference type="SAM" id="Phobius"/>
    </source>
</evidence>
<dbReference type="EMBL" id="LT629787">
    <property type="protein sequence ID" value="SDT90455.1"/>
    <property type="molecule type" value="Genomic_DNA"/>
</dbReference>
<proteinExistence type="predicted"/>
<keyword evidence="1" id="KW-0812">Transmembrane</keyword>
<keyword evidence="1" id="KW-1133">Transmembrane helix</keyword>
<dbReference type="STRING" id="1434072.SAMN05216210_0365"/>
<sequence length="57" mass="6217">MPYSILVAFGVSPGIIKMVLLVRLLGQCCAFGPISSITRQCIEHCLKPFLKGVNHES</sequence>